<gene>
    <name evidence="5" type="primary">ssb</name>
    <name evidence="5" type="ORF">EDL96_01575</name>
</gene>
<protein>
    <recommendedName>
        <fullName evidence="3">Single-stranded DNA-binding protein</fullName>
    </recommendedName>
</protein>
<dbReference type="PROSITE" id="PS50935">
    <property type="entry name" value="SSB"/>
    <property type="match status" value="1"/>
</dbReference>
<dbReference type="InterPro" id="IPR012340">
    <property type="entry name" value="NA-bd_OB-fold"/>
</dbReference>
<dbReference type="Proteomes" id="UP000270616">
    <property type="component" value="Unassembled WGS sequence"/>
</dbReference>
<dbReference type="SUPFAM" id="SSF50249">
    <property type="entry name" value="Nucleic acid-binding proteins"/>
    <property type="match status" value="1"/>
</dbReference>
<accession>A0A3N3ZU18</accession>
<dbReference type="RefSeq" id="WP_123823757.1">
    <property type="nucleotide sequence ID" value="NZ_RKMF01000002.1"/>
</dbReference>
<dbReference type="CDD" id="cd04496">
    <property type="entry name" value="SSB_OBF"/>
    <property type="match status" value="1"/>
</dbReference>
<dbReference type="AlphaFoldDB" id="A0A3N3ZU18"/>
<reference evidence="5 6" key="1">
    <citation type="submission" date="2018-10" db="EMBL/GenBank/DDBJ databases">
        <title>Kocuria sp. M5W7-7, whole genome shotgun sequence.</title>
        <authorList>
            <person name="Tuo L."/>
        </authorList>
    </citation>
    <scope>NUCLEOTIDE SEQUENCE [LARGE SCALE GENOMIC DNA]</scope>
    <source>
        <strain evidence="5 6">M5W7-7</strain>
    </source>
</reference>
<dbReference type="InterPro" id="IPR011344">
    <property type="entry name" value="ssDNA-bd"/>
</dbReference>
<evidence type="ECO:0000256" key="2">
    <source>
        <dbReference type="PROSITE-ProRule" id="PRU00252"/>
    </source>
</evidence>
<dbReference type="Pfam" id="PF00436">
    <property type="entry name" value="SSB"/>
    <property type="match status" value="1"/>
</dbReference>
<evidence type="ECO:0000313" key="6">
    <source>
        <dbReference type="Proteomes" id="UP000270616"/>
    </source>
</evidence>
<dbReference type="PANTHER" id="PTHR10302">
    <property type="entry name" value="SINGLE-STRANDED DNA-BINDING PROTEIN"/>
    <property type="match status" value="1"/>
</dbReference>
<dbReference type="NCBIfam" id="TIGR00621">
    <property type="entry name" value="ssb"/>
    <property type="match status" value="1"/>
</dbReference>
<keyword evidence="1 2" id="KW-0238">DNA-binding</keyword>
<dbReference type="Gene3D" id="2.40.50.140">
    <property type="entry name" value="Nucleic acid-binding proteins"/>
    <property type="match status" value="1"/>
</dbReference>
<dbReference type="PANTHER" id="PTHR10302:SF0">
    <property type="entry name" value="SINGLE-STRANDED DNA-BINDING PROTEIN, MITOCHONDRIAL"/>
    <property type="match status" value="1"/>
</dbReference>
<proteinExistence type="predicted"/>
<dbReference type="InterPro" id="IPR000424">
    <property type="entry name" value="Primosome_PriB/ssb"/>
</dbReference>
<dbReference type="GO" id="GO:0009295">
    <property type="term" value="C:nucleoid"/>
    <property type="evidence" value="ECO:0007669"/>
    <property type="project" value="TreeGrafter"/>
</dbReference>
<dbReference type="OrthoDB" id="4427276at2"/>
<evidence type="ECO:0000256" key="1">
    <source>
        <dbReference type="ARBA" id="ARBA00023125"/>
    </source>
</evidence>
<evidence type="ECO:0000256" key="4">
    <source>
        <dbReference type="SAM" id="MobiDB-lite"/>
    </source>
</evidence>
<dbReference type="GO" id="GO:0006260">
    <property type="term" value="P:DNA replication"/>
    <property type="evidence" value="ECO:0007669"/>
    <property type="project" value="InterPro"/>
</dbReference>
<comment type="caution">
    <text evidence="5">The sequence shown here is derived from an EMBL/GenBank/DDBJ whole genome shotgun (WGS) entry which is preliminary data.</text>
</comment>
<feature type="region of interest" description="Disordered" evidence="4">
    <location>
        <begin position="118"/>
        <end position="208"/>
    </location>
</feature>
<sequence length="208" mass="22553">MTDTITVRGFVATEPKLRQTPNNVHVTDFRLASRSRRFDPEKGEWVDTGMTNWYTVNCYRYMADNVVASLRVGDPVLIQGRLKIREWSNESGARNRSVEIEASALGPDLAMGSATYTRAGARGAPSEREAPQHSLDSVGATAQDPDYDPATGEVRDGSQDADVDPMTGQRGSTGPMVGGPHRAAEDSHSLDRESEIEVSVTDLEATGV</sequence>
<dbReference type="GO" id="GO:0003697">
    <property type="term" value="F:single-stranded DNA binding"/>
    <property type="evidence" value="ECO:0007669"/>
    <property type="project" value="InterPro"/>
</dbReference>
<organism evidence="5 6">
    <name type="scientific">Kocuria soli</name>
    <dbReference type="NCBI Taxonomy" id="2485125"/>
    <lineage>
        <taxon>Bacteria</taxon>
        <taxon>Bacillati</taxon>
        <taxon>Actinomycetota</taxon>
        <taxon>Actinomycetes</taxon>
        <taxon>Micrococcales</taxon>
        <taxon>Micrococcaceae</taxon>
        <taxon>Kocuria</taxon>
    </lineage>
</organism>
<name>A0A3N3ZU18_9MICC</name>
<evidence type="ECO:0000256" key="3">
    <source>
        <dbReference type="RuleBase" id="RU000524"/>
    </source>
</evidence>
<dbReference type="EMBL" id="RKMF01000002">
    <property type="protein sequence ID" value="ROZ64580.1"/>
    <property type="molecule type" value="Genomic_DNA"/>
</dbReference>
<feature type="compositionally biased region" description="Basic and acidic residues" evidence="4">
    <location>
        <begin position="182"/>
        <end position="195"/>
    </location>
</feature>
<evidence type="ECO:0000313" key="5">
    <source>
        <dbReference type="EMBL" id="ROZ64580.1"/>
    </source>
</evidence>
<keyword evidence="6" id="KW-1185">Reference proteome</keyword>